<dbReference type="SMART" id="SM00454">
    <property type="entry name" value="SAM"/>
    <property type="match status" value="1"/>
</dbReference>
<feature type="coiled-coil region" evidence="1">
    <location>
        <begin position="394"/>
        <end position="430"/>
    </location>
</feature>
<evidence type="ECO:0000259" key="2">
    <source>
        <dbReference type="PROSITE" id="PS50105"/>
    </source>
</evidence>
<dbReference type="EMBL" id="MU826367">
    <property type="protein sequence ID" value="KAJ7378333.1"/>
    <property type="molecule type" value="Genomic_DNA"/>
</dbReference>
<organism evidence="3 4">
    <name type="scientific">Desmophyllum pertusum</name>
    <dbReference type="NCBI Taxonomy" id="174260"/>
    <lineage>
        <taxon>Eukaryota</taxon>
        <taxon>Metazoa</taxon>
        <taxon>Cnidaria</taxon>
        <taxon>Anthozoa</taxon>
        <taxon>Hexacorallia</taxon>
        <taxon>Scleractinia</taxon>
        <taxon>Caryophylliina</taxon>
        <taxon>Caryophylliidae</taxon>
        <taxon>Desmophyllum</taxon>
    </lineage>
</organism>
<keyword evidence="1" id="KW-0175">Coiled coil</keyword>
<sequence length="538" mass="59854">MAESESVDTCSETSSLVKVTSGRQALLYTKTKDGKATGVPTNLFLPAEDEDDTFISWKAALRNSIAELESLPVADVIVDKLYVVKKSSKVLTLTSLVGDTGVLAVSLEYPVYQKNGKKSTAAPKLACDWHKKGFATPTRASPRLQNRGENNPYTFNIYVTAGVKHPSIAEGPVYTLHDVSSDANLRTVKKMIREQIPDVCIKAGIFWLPKKGKQCHTLCTEVDFQTAKEEYNNAGIVKNVRLAVAVLSNSGVGKPTAAIRRAIIPHDKKAKKRKTAVSPSTDSDSDASCDEAAYEKFIEQSSDKGKLKSSNSDWNTCHVELRKALEQDGTLDRYGIQHLSLWTDLIQDGKVSGAHEEPDWRKYLNVVHVEPLPKRGMGLVRAKGQNDVLTTFLMQQEMRREEERENEKRRQRQEELLRQERQEDRKLEKQQASSMQALILHALSPRPQFGDGLSTCSSTQLSREIPTLNQGLVKMSVKDIGDALLTLKLGRYVQAFQDQQIDGAVLSHLNDEGLQQLGMNEQLHRSVLLGFISRKLLG</sequence>
<dbReference type="InterPro" id="IPR001660">
    <property type="entry name" value="SAM"/>
</dbReference>
<evidence type="ECO:0000313" key="3">
    <source>
        <dbReference type="EMBL" id="KAJ7378333.1"/>
    </source>
</evidence>
<accession>A0A9W9ZAU8</accession>
<protein>
    <recommendedName>
        <fullName evidence="2">SAM domain-containing protein</fullName>
    </recommendedName>
</protein>
<dbReference type="SUPFAM" id="SSF47769">
    <property type="entry name" value="SAM/Pointed domain"/>
    <property type="match status" value="1"/>
</dbReference>
<dbReference type="Pfam" id="PF07647">
    <property type="entry name" value="SAM_2"/>
    <property type="match status" value="1"/>
</dbReference>
<dbReference type="Proteomes" id="UP001163046">
    <property type="component" value="Unassembled WGS sequence"/>
</dbReference>
<dbReference type="CDD" id="cd09487">
    <property type="entry name" value="SAM_superfamily"/>
    <property type="match status" value="1"/>
</dbReference>
<evidence type="ECO:0000313" key="4">
    <source>
        <dbReference type="Proteomes" id="UP001163046"/>
    </source>
</evidence>
<name>A0A9W9ZAU8_9CNID</name>
<dbReference type="InterPro" id="IPR013761">
    <property type="entry name" value="SAM/pointed_sf"/>
</dbReference>
<comment type="caution">
    <text evidence="3">The sequence shown here is derived from an EMBL/GenBank/DDBJ whole genome shotgun (WGS) entry which is preliminary data.</text>
</comment>
<dbReference type="PROSITE" id="PS50105">
    <property type="entry name" value="SAM_DOMAIN"/>
    <property type="match status" value="1"/>
</dbReference>
<proteinExistence type="predicted"/>
<dbReference type="Gene3D" id="1.10.150.50">
    <property type="entry name" value="Transcription Factor, Ets-1"/>
    <property type="match status" value="1"/>
</dbReference>
<evidence type="ECO:0000256" key="1">
    <source>
        <dbReference type="SAM" id="Coils"/>
    </source>
</evidence>
<feature type="domain" description="SAM" evidence="2">
    <location>
        <begin position="475"/>
        <end position="529"/>
    </location>
</feature>
<keyword evidence="4" id="KW-1185">Reference proteome</keyword>
<dbReference type="OrthoDB" id="5987339at2759"/>
<reference evidence="3" key="1">
    <citation type="submission" date="2023-01" db="EMBL/GenBank/DDBJ databases">
        <title>Genome assembly of the deep-sea coral Lophelia pertusa.</title>
        <authorList>
            <person name="Herrera S."/>
            <person name="Cordes E."/>
        </authorList>
    </citation>
    <scope>NUCLEOTIDE SEQUENCE</scope>
    <source>
        <strain evidence="3">USNM1676648</strain>
        <tissue evidence="3">Polyp</tissue>
    </source>
</reference>
<gene>
    <name evidence="3" type="ORF">OS493_023582</name>
</gene>
<dbReference type="AlphaFoldDB" id="A0A9W9ZAU8"/>